<dbReference type="GO" id="GO:0002188">
    <property type="term" value="P:translation reinitiation"/>
    <property type="evidence" value="ECO:0007669"/>
    <property type="project" value="TreeGrafter"/>
</dbReference>
<organism evidence="4 5">
    <name type="scientific">Albugo candida</name>
    <dbReference type="NCBI Taxonomy" id="65357"/>
    <lineage>
        <taxon>Eukaryota</taxon>
        <taxon>Sar</taxon>
        <taxon>Stramenopiles</taxon>
        <taxon>Oomycota</taxon>
        <taxon>Peronosporomycetes</taxon>
        <taxon>Albuginales</taxon>
        <taxon>Albuginaceae</taxon>
        <taxon>Albugo</taxon>
    </lineage>
</organism>
<dbReference type="PANTHER" id="PTHR12789:SF0">
    <property type="entry name" value="DENSITY-REGULATED PROTEIN"/>
    <property type="match status" value="1"/>
</dbReference>
<dbReference type="Gene3D" id="3.30.780.10">
    <property type="entry name" value="SUI1-like domain"/>
    <property type="match status" value="1"/>
</dbReference>
<dbReference type="InterPro" id="IPR048517">
    <property type="entry name" value="DENR_N"/>
</dbReference>
<feature type="region of interest" description="Disordered" evidence="2">
    <location>
        <begin position="55"/>
        <end position="86"/>
    </location>
</feature>
<dbReference type="InterPro" id="IPR046447">
    <property type="entry name" value="DENR_C"/>
</dbReference>
<dbReference type="SUPFAM" id="SSF55159">
    <property type="entry name" value="eIF1-like"/>
    <property type="match status" value="1"/>
</dbReference>
<dbReference type="InterPro" id="IPR050318">
    <property type="entry name" value="DENR/SUI1_TIF"/>
</dbReference>
<comment type="caution">
    <text evidence="4">The sequence shown here is derived from an EMBL/GenBank/DDBJ whole genome shotgun (WGS) entry which is preliminary data.</text>
</comment>
<dbReference type="CDD" id="cd11607">
    <property type="entry name" value="DENR_C"/>
    <property type="match status" value="1"/>
</dbReference>
<dbReference type="STRING" id="65357.A0A024G6P0"/>
<dbReference type="EMBL" id="CAIX01000035">
    <property type="protein sequence ID" value="CCI42536.1"/>
    <property type="molecule type" value="Genomic_DNA"/>
</dbReference>
<keyword evidence="5" id="KW-1185">Reference proteome</keyword>
<feature type="compositionally biased region" description="Acidic residues" evidence="2">
    <location>
        <begin position="62"/>
        <end position="86"/>
    </location>
</feature>
<dbReference type="OrthoDB" id="277199at2759"/>
<dbReference type="InterPro" id="IPR001950">
    <property type="entry name" value="SUI1"/>
</dbReference>
<sequence>MTRHIVMDDKISSWNRERLTAFYEKYNAEKIREVDVVLSKYKGKENQLFNALVRKYGPEPGDSNDESNDSNDEEPMSPIEEDDNTLENVEETEDLHQLRRVVYCPVDSLPAEYCEYGPCFDECKAWLAAEVPTLYLQKYGRTVKDLMEAERQIADGVKDISLEISGTSKIVKSRKKIIRKSEQTKSTITISTSSRKGRKHVTIICGLEEYLEDPMTIKEAAKKLGKRFACSASIIKSDSGVQQIQLQGECQVELMQVLPDMFDVDERTIIVSDRKKK</sequence>
<evidence type="ECO:0000259" key="3">
    <source>
        <dbReference type="PROSITE" id="PS50296"/>
    </source>
</evidence>
<dbReference type="InParanoid" id="A0A024G6P0"/>
<dbReference type="FunCoup" id="A0A024G6P0">
    <property type="interactions" value="664"/>
</dbReference>
<evidence type="ECO:0000313" key="5">
    <source>
        <dbReference type="Proteomes" id="UP000053237"/>
    </source>
</evidence>
<feature type="domain" description="SUI1" evidence="3">
    <location>
        <begin position="188"/>
        <end position="262"/>
    </location>
</feature>
<dbReference type="Pfam" id="PF21023">
    <property type="entry name" value="DENR_N"/>
    <property type="match status" value="1"/>
</dbReference>
<accession>A0A024G6P0</accession>
<dbReference type="InterPro" id="IPR036877">
    <property type="entry name" value="SUI1_dom_sf"/>
</dbReference>
<dbReference type="PANTHER" id="PTHR12789">
    <property type="entry name" value="DENSITY-REGULATED PROTEIN HOMOLOG"/>
    <property type="match status" value="1"/>
</dbReference>
<dbReference type="Pfam" id="PF01253">
    <property type="entry name" value="SUI1"/>
    <property type="match status" value="1"/>
</dbReference>
<dbReference type="PROSITE" id="PS50296">
    <property type="entry name" value="SUI1"/>
    <property type="match status" value="1"/>
</dbReference>
<evidence type="ECO:0000313" key="4">
    <source>
        <dbReference type="EMBL" id="CCI42536.1"/>
    </source>
</evidence>
<dbReference type="GO" id="GO:0001731">
    <property type="term" value="P:formation of translation preinitiation complex"/>
    <property type="evidence" value="ECO:0007669"/>
    <property type="project" value="TreeGrafter"/>
</dbReference>
<evidence type="ECO:0000256" key="2">
    <source>
        <dbReference type="SAM" id="MobiDB-lite"/>
    </source>
</evidence>
<proteinExistence type="inferred from homology"/>
<gene>
    <name evidence="4" type="ORF">BN9_033200</name>
</gene>
<evidence type="ECO:0000256" key="1">
    <source>
        <dbReference type="ARBA" id="ARBA00007514"/>
    </source>
</evidence>
<reference evidence="4 5" key="1">
    <citation type="submission" date="2012-05" db="EMBL/GenBank/DDBJ databases">
        <title>Recombination and specialization in a pathogen metapopulation.</title>
        <authorList>
            <person name="Gardiner A."/>
            <person name="Kemen E."/>
            <person name="Schultz-Larsen T."/>
            <person name="MacLean D."/>
            <person name="Van Oosterhout C."/>
            <person name="Jones J.D.G."/>
        </authorList>
    </citation>
    <scope>NUCLEOTIDE SEQUENCE [LARGE SCALE GENOMIC DNA]</scope>
    <source>
        <strain evidence="4 5">Ac Nc2</strain>
    </source>
</reference>
<name>A0A024G6P0_9STRA</name>
<dbReference type="Proteomes" id="UP000053237">
    <property type="component" value="Unassembled WGS sequence"/>
</dbReference>
<dbReference type="GO" id="GO:0003729">
    <property type="term" value="F:mRNA binding"/>
    <property type="evidence" value="ECO:0007669"/>
    <property type="project" value="TreeGrafter"/>
</dbReference>
<dbReference type="GO" id="GO:0003743">
    <property type="term" value="F:translation initiation factor activity"/>
    <property type="evidence" value="ECO:0007669"/>
    <property type="project" value="InterPro"/>
</dbReference>
<comment type="similarity">
    <text evidence="1">Belongs to the DENR family.</text>
</comment>
<protein>
    <recommendedName>
        <fullName evidence="3">SUI1 domain-containing protein</fullName>
    </recommendedName>
</protein>
<dbReference type="AlphaFoldDB" id="A0A024G6P0"/>